<dbReference type="PANTHER" id="PTHR18864:SF1">
    <property type="entry name" value="KINECTIN"/>
    <property type="match status" value="1"/>
</dbReference>
<dbReference type="Proteomes" id="UP001044222">
    <property type="component" value="Unassembled WGS sequence"/>
</dbReference>
<evidence type="ECO:0000313" key="4">
    <source>
        <dbReference type="Proteomes" id="UP001044222"/>
    </source>
</evidence>
<comment type="caution">
    <text evidence="3">The sequence shown here is derived from an EMBL/GenBank/DDBJ whole genome shotgun (WGS) entry which is preliminary data.</text>
</comment>
<dbReference type="PANTHER" id="PTHR18864">
    <property type="entry name" value="KINECTIN"/>
    <property type="match status" value="1"/>
</dbReference>
<feature type="coiled-coil region" evidence="1">
    <location>
        <begin position="100"/>
        <end position="127"/>
    </location>
</feature>
<evidence type="ECO:0000313" key="3">
    <source>
        <dbReference type="EMBL" id="KAG5850392.1"/>
    </source>
</evidence>
<name>A0A9D3S506_ANGAN</name>
<feature type="compositionally biased region" description="Basic and acidic residues" evidence="2">
    <location>
        <begin position="17"/>
        <end position="42"/>
    </location>
</feature>
<feature type="compositionally biased region" description="Basic and acidic residues" evidence="2">
    <location>
        <begin position="51"/>
        <end position="62"/>
    </location>
</feature>
<evidence type="ECO:0000256" key="2">
    <source>
        <dbReference type="SAM" id="MobiDB-lite"/>
    </source>
</evidence>
<protein>
    <submittedName>
        <fullName evidence="3">Uncharacterized protein</fullName>
    </submittedName>
</protein>
<organism evidence="3 4">
    <name type="scientific">Anguilla anguilla</name>
    <name type="common">European freshwater eel</name>
    <name type="synonym">Muraena anguilla</name>
    <dbReference type="NCBI Taxonomy" id="7936"/>
    <lineage>
        <taxon>Eukaryota</taxon>
        <taxon>Metazoa</taxon>
        <taxon>Chordata</taxon>
        <taxon>Craniata</taxon>
        <taxon>Vertebrata</taxon>
        <taxon>Euteleostomi</taxon>
        <taxon>Actinopterygii</taxon>
        <taxon>Neopterygii</taxon>
        <taxon>Teleostei</taxon>
        <taxon>Anguilliformes</taxon>
        <taxon>Anguillidae</taxon>
        <taxon>Anguilla</taxon>
    </lineage>
</organism>
<dbReference type="GO" id="GO:0007018">
    <property type="term" value="P:microtubule-based movement"/>
    <property type="evidence" value="ECO:0007669"/>
    <property type="project" value="InterPro"/>
</dbReference>
<gene>
    <name evidence="3" type="ORF">ANANG_G00081910</name>
</gene>
<dbReference type="EMBL" id="JAFIRN010000004">
    <property type="protein sequence ID" value="KAG5850392.1"/>
    <property type="molecule type" value="Genomic_DNA"/>
</dbReference>
<dbReference type="GO" id="GO:0019894">
    <property type="term" value="F:kinesin binding"/>
    <property type="evidence" value="ECO:0007669"/>
    <property type="project" value="InterPro"/>
</dbReference>
<keyword evidence="1" id="KW-0175">Coiled coil</keyword>
<keyword evidence="4" id="KW-1185">Reference proteome</keyword>
<feature type="region of interest" description="Disordered" evidence="2">
    <location>
        <begin position="17"/>
        <end position="62"/>
    </location>
</feature>
<evidence type="ECO:0000256" key="1">
    <source>
        <dbReference type="SAM" id="Coils"/>
    </source>
</evidence>
<dbReference type="InterPro" id="IPR024854">
    <property type="entry name" value="Kinectin"/>
</dbReference>
<sequence length="192" mass="21819">MGNDSICFVNLSQTETKADKDTATAKDELPKNALKMNKETKVDQALAPVRDAPKKSKTKTDKGNKMDFQRILAVLNTLVLSKEEAGKVVAVLREKNPSALDSWHMELKEEKVKVAQLEKLLNDQQMAAKRDLNLSLAKTQCTCKEIESMKMMIQQLTEETNQTISQLRLENKIWWDAVKTTLEKIRQKCSCH</sequence>
<dbReference type="AlphaFoldDB" id="A0A9D3S506"/>
<reference evidence="3" key="1">
    <citation type="submission" date="2021-01" db="EMBL/GenBank/DDBJ databases">
        <title>A chromosome-scale assembly of European eel, Anguilla anguilla.</title>
        <authorList>
            <person name="Henkel C."/>
            <person name="Jong-Raadsen S.A."/>
            <person name="Dufour S."/>
            <person name="Weltzien F.-A."/>
            <person name="Palstra A.P."/>
            <person name="Pelster B."/>
            <person name="Spaink H.P."/>
            <person name="Van Den Thillart G.E."/>
            <person name="Jansen H."/>
            <person name="Zahm M."/>
            <person name="Klopp C."/>
            <person name="Cedric C."/>
            <person name="Louis A."/>
            <person name="Berthelot C."/>
            <person name="Parey E."/>
            <person name="Roest Crollius H."/>
            <person name="Montfort J."/>
            <person name="Robinson-Rechavi M."/>
            <person name="Bucao C."/>
            <person name="Bouchez O."/>
            <person name="Gislard M."/>
            <person name="Lluch J."/>
            <person name="Milhes M."/>
            <person name="Lampietro C."/>
            <person name="Lopez Roques C."/>
            <person name="Donnadieu C."/>
            <person name="Braasch I."/>
            <person name="Desvignes T."/>
            <person name="Postlethwait J."/>
            <person name="Bobe J."/>
            <person name="Guiguen Y."/>
            <person name="Dirks R."/>
        </authorList>
    </citation>
    <scope>NUCLEOTIDE SEQUENCE</scope>
    <source>
        <strain evidence="3">Tag_6206</strain>
        <tissue evidence="3">Liver</tissue>
    </source>
</reference>
<proteinExistence type="predicted"/>
<accession>A0A9D3S506</accession>